<dbReference type="InterPro" id="IPR020471">
    <property type="entry name" value="AKR"/>
</dbReference>
<keyword evidence="1" id="KW-0560">Oxidoreductase</keyword>
<dbReference type="InterPro" id="IPR036812">
    <property type="entry name" value="NAD(P)_OxRdtase_dom_sf"/>
</dbReference>
<dbReference type="PANTHER" id="PTHR43625:SF40">
    <property type="entry name" value="ALDO-KETO REDUCTASE YAKC [NADP(+)]"/>
    <property type="match status" value="1"/>
</dbReference>
<organism evidence="3 4">
    <name type="scientific">Epidermidibacterium keratini</name>
    <dbReference type="NCBI Taxonomy" id="1891644"/>
    <lineage>
        <taxon>Bacteria</taxon>
        <taxon>Bacillati</taxon>
        <taxon>Actinomycetota</taxon>
        <taxon>Actinomycetes</taxon>
        <taxon>Sporichthyales</taxon>
        <taxon>Sporichthyaceae</taxon>
        <taxon>Epidermidibacterium</taxon>
    </lineage>
</organism>
<evidence type="ECO:0000313" key="3">
    <source>
        <dbReference type="EMBL" id="QHC02248.1"/>
    </source>
</evidence>
<dbReference type="PANTHER" id="PTHR43625">
    <property type="entry name" value="AFLATOXIN B1 ALDEHYDE REDUCTASE"/>
    <property type="match status" value="1"/>
</dbReference>
<dbReference type="KEGG" id="eke:EK0264_02930"/>
<feature type="domain" description="NADP-dependent oxidoreductase" evidence="2">
    <location>
        <begin position="16"/>
        <end position="258"/>
    </location>
</feature>
<dbReference type="EMBL" id="CP047156">
    <property type="protein sequence ID" value="QHC02248.1"/>
    <property type="molecule type" value="Genomic_DNA"/>
</dbReference>
<accession>A0A7L4YT61</accession>
<dbReference type="OrthoDB" id="9768793at2"/>
<gene>
    <name evidence="3" type="ORF">EK0264_02930</name>
</gene>
<dbReference type="Pfam" id="PF00248">
    <property type="entry name" value="Aldo_ket_red"/>
    <property type="match status" value="1"/>
</dbReference>
<dbReference type="GO" id="GO:0005737">
    <property type="term" value="C:cytoplasm"/>
    <property type="evidence" value="ECO:0007669"/>
    <property type="project" value="TreeGrafter"/>
</dbReference>
<keyword evidence="4" id="KW-1185">Reference proteome</keyword>
<proteinExistence type="predicted"/>
<dbReference type="InterPro" id="IPR050791">
    <property type="entry name" value="Aldo-Keto_reductase"/>
</dbReference>
<evidence type="ECO:0000256" key="1">
    <source>
        <dbReference type="ARBA" id="ARBA00023002"/>
    </source>
</evidence>
<dbReference type="GO" id="GO:0016491">
    <property type="term" value="F:oxidoreductase activity"/>
    <property type="evidence" value="ECO:0007669"/>
    <property type="project" value="UniProtKB-KW"/>
</dbReference>
<protein>
    <submittedName>
        <fullName evidence="3">Aldo/keto reductase</fullName>
    </submittedName>
</protein>
<dbReference type="Proteomes" id="UP000463857">
    <property type="component" value="Chromosome"/>
</dbReference>
<dbReference type="SUPFAM" id="SSF51430">
    <property type="entry name" value="NAD(P)-linked oxidoreductase"/>
    <property type="match status" value="1"/>
</dbReference>
<reference evidence="3 4" key="1">
    <citation type="journal article" date="2018" name="Int. J. Syst. Evol. Microbiol.">
        <title>Epidermidibacterium keratini gen. nov., sp. nov., a member of the family Sporichthyaceae, isolated from keratin epidermis.</title>
        <authorList>
            <person name="Lee D.G."/>
            <person name="Trujillo M.E."/>
            <person name="Kang S."/>
            <person name="Nam J.J."/>
            <person name="Kim Y.J."/>
        </authorList>
    </citation>
    <scope>NUCLEOTIDE SEQUENCE [LARGE SCALE GENOMIC DNA]</scope>
    <source>
        <strain evidence="3 4">EPI-7</strain>
    </source>
</reference>
<name>A0A7L4YT61_9ACTN</name>
<dbReference type="PRINTS" id="PR00069">
    <property type="entry name" value="ALDKETRDTASE"/>
</dbReference>
<dbReference type="Gene3D" id="3.20.20.100">
    <property type="entry name" value="NADP-dependent oxidoreductase domain"/>
    <property type="match status" value="1"/>
</dbReference>
<sequence>MRVRDDGWGDPDRDPGALVRAAVDAGVRVLDTAEMYGNEEVLGRAIAGVRDDVFLCTKFGVYWGTSGRFDDWSVRADPATVRTAIDGSLRRLGTDTIDLYYLHDRSDDTPIEDTVAAMAQLRKVGKIRFLGLSNVTAEDVRRAHAVHPISAVQQPWSLADRAVESMLPLLSELGIALVAHSPMNHGDLGETGGGVAVNRAAERAGISTAQLSLAWVQQRARSMEQQVVTLPGTTRVSHLRDNIAVGERELDDLSMAELA</sequence>
<dbReference type="InterPro" id="IPR023210">
    <property type="entry name" value="NADP_OxRdtase_dom"/>
</dbReference>
<evidence type="ECO:0000313" key="4">
    <source>
        <dbReference type="Proteomes" id="UP000463857"/>
    </source>
</evidence>
<dbReference type="InParanoid" id="A0A7L4YT61"/>
<dbReference type="AlphaFoldDB" id="A0A7L4YT61"/>
<evidence type="ECO:0000259" key="2">
    <source>
        <dbReference type="Pfam" id="PF00248"/>
    </source>
</evidence>